<dbReference type="SMART" id="SM00387">
    <property type="entry name" value="HATPase_c"/>
    <property type="match status" value="1"/>
</dbReference>
<dbReference type="EMBL" id="RAQK01000001">
    <property type="protein sequence ID" value="RKE97718.1"/>
    <property type="molecule type" value="Genomic_DNA"/>
</dbReference>
<dbReference type="Gene3D" id="6.10.340.10">
    <property type="match status" value="1"/>
</dbReference>
<sequence length="484" mass="52475">MKNIRRSLFAKIFTAIAATAVLVVMVMALIVAVWMRDGFAQYLLRGELARFDDLTSSLAYAHRGGWTEFADNQRQWNDFVRTHTPRPGIDSGRPPGPPPAGPPPTAGKPPPFGAGGEGLRLDERLVLLDREGIQIAGNPERTKVFDRRPICTQGDCADGEVLGYLGMNAPAAAENASDAFFLRGQYMSLLLSALIAILVSAVAAYIIARQLLGPIRRLETGAKAMARGNYTARIRQDRTDELGQLIGHYNTLAATLEQTAKAEREWISNTSHELQTPLAVLRAQIEALQDGIRQPNVKTLTEMHTALMRLSRLVQDLKTLSYAREAELSANFAREDLSGIARASAETARSKLATQGIDLKLDLTAQILIDCDGGQIGQVIDNLFENAGRYTDGPGQVRIRLREVEDFAVLTVDDTPPAPPDADVDRLFDRFFRVEGSRSRASGGSGLGLSVCKVIVEAHGGTISAAHSTLGGLQIKISLPKDTA</sequence>
<evidence type="ECO:0000256" key="5">
    <source>
        <dbReference type="ARBA" id="ARBA00022679"/>
    </source>
</evidence>
<dbReference type="PRINTS" id="PR00344">
    <property type="entry name" value="BCTRLSENSOR"/>
</dbReference>
<evidence type="ECO:0000256" key="7">
    <source>
        <dbReference type="ARBA" id="ARBA00022777"/>
    </source>
</evidence>
<evidence type="ECO:0000259" key="13">
    <source>
        <dbReference type="PROSITE" id="PS50109"/>
    </source>
</evidence>
<keyword evidence="10 12" id="KW-0472">Membrane</keyword>
<dbReference type="SUPFAM" id="SSF55874">
    <property type="entry name" value="ATPase domain of HSP90 chaperone/DNA topoisomerase II/histidine kinase"/>
    <property type="match status" value="1"/>
</dbReference>
<dbReference type="SMART" id="SM00304">
    <property type="entry name" value="HAMP"/>
    <property type="match status" value="1"/>
</dbReference>
<dbReference type="InterPro" id="IPR036097">
    <property type="entry name" value="HisK_dim/P_sf"/>
</dbReference>
<evidence type="ECO:0000256" key="6">
    <source>
        <dbReference type="ARBA" id="ARBA00022692"/>
    </source>
</evidence>
<name>A0A420DU81_9RHOB</name>
<dbReference type="InterPro" id="IPR003594">
    <property type="entry name" value="HATPase_dom"/>
</dbReference>
<dbReference type="Proteomes" id="UP000284407">
    <property type="component" value="Unassembled WGS sequence"/>
</dbReference>
<evidence type="ECO:0000256" key="1">
    <source>
        <dbReference type="ARBA" id="ARBA00000085"/>
    </source>
</evidence>
<dbReference type="Gene3D" id="3.30.565.10">
    <property type="entry name" value="Histidine kinase-like ATPase, C-terminal domain"/>
    <property type="match status" value="1"/>
</dbReference>
<evidence type="ECO:0000313" key="15">
    <source>
        <dbReference type="EMBL" id="RKE97718.1"/>
    </source>
</evidence>
<dbReference type="InterPro" id="IPR005467">
    <property type="entry name" value="His_kinase_dom"/>
</dbReference>
<dbReference type="InterPro" id="IPR004358">
    <property type="entry name" value="Sig_transdc_His_kin-like_C"/>
</dbReference>
<keyword evidence="4" id="KW-0597">Phosphoprotein</keyword>
<comment type="subcellular location">
    <subcellularLocation>
        <location evidence="2">Membrane</location>
    </subcellularLocation>
</comment>
<gene>
    <name evidence="15" type="ORF">C8N30_2340</name>
</gene>
<evidence type="ECO:0000256" key="9">
    <source>
        <dbReference type="ARBA" id="ARBA00023012"/>
    </source>
</evidence>
<feature type="compositionally biased region" description="Pro residues" evidence="11">
    <location>
        <begin position="94"/>
        <end position="112"/>
    </location>
</feature>
<dbReference type="SMART" id="SM00388">
    <property type="entry name" value="HisKA"/>
    <property type="match status" value="1"/>
</dbReference>
<keyword evidence="6 12" id="KW-0812">Transmembrane</keyword>
<feature type="region of interest" description="Disordered" evidence="11">
    <location>
        <begin position="80"/>
        <end position="114"/>
    </location>
</feature>
<dbReference type="InterPro" id="IPR036890">
    <property type="entry name" value="HATPase_C_sf"/>
</dbReference>
<feature type="transmembrane region" description="Helical" evidence="12">
    <location>
        <begin position="12"/>
        <end position="35"/>
    </location>
</feature>
<evidence type="ECO:0000256" key="8">
    <source>
        <dbReference type="ARBA" id="ARBA00022989"/>
    </source>
</evidence>
<dbReference type="PROSITE" id="PS50885">
    <property type="entry name" value="HAMP"/>
    <property type="match status" value="1"/>
</dbReference>
<evidence type="ECO:0000256" key="11">
    <source>
        <dbReference type="SAM" id="MobiDB-lite"/>
    </source>
</evidence>
<feature type="transmembrane region" description="Helical" evidence="12">
    <location>
        <begin position="186"/>
        <end position="208"/>
    </location>
</feature>
<dbReference type="Gene3D" id="1.10.287.130">
    <property type="match status" value="1"/>
</dbReference>
<dbReference type="InterPro" id="IPR050428">
    <property type="entry name" value="TCS_sensor_his_kinase"/>
</dbReference>
<protein>
    <recommendedName>
        <fullName evidence="3">histidine kinase</fullName>
        <ecNumber evidence="3">2.7.13.3</ecNumber>
    </recommendedName>
</protein>
<dbReference type="CDD" id="cd00082">
    <property type="entry name" value="HisKA"/>
    <property type="match status" value="1"/>
</dbReference>
<dbReference type="PROSITE" id="PS50109">
    <property type="entry name" value="HIS_KIN"/>
    <property type="match status" value="1"/>
</dbReference>
<dbReference type="RefSeq" id="WP_025061108.1">
    <property type="nucleotide sequence ID" value="NZ_RAQK01000001.1"/>
</dbReference>
<dbReference type="OrthoDB" id="9813151at2"/>
<dbReference type="SUPFAM" id="SSF158472">
    <property type="entry name" value="HAMP domain-like"/>
    <property type="match status" value="1"/>
</dbReference>
<evidence type="ECO:0000256" key="2">
    <source>
        <dbReference type="ARBA" id="ARBA00004370"/>
    </source>
</evidence>
<dbReference type="GO" id="GO:0000155">
    <property type="term" value="F:phosphorelay sensor kinase activity"/>
    <property type="evidence" value="ECO:0007669"/>
    <property type="project" value="InterPro"/>
</dbReference>
<keyword evidence="5" id="KW-0808">Transferase</keyword>
<dbReference type="Pfam" id="PF00512">
    <property type="entry name" value="HisKA"/>
    <property type="match status" value="1"/>
</dbReference>
<dbReference type="GO" id="GO:0005886">
    <property type="term" value="C:plasma membrane"/>
    <property type="evidence" value="ECO:0007669"/>
    <property type="project" value="TreeGrafter"/>
</dbReference>
<dbReference type="PANTHER" id="PTHR45436:SF5">
    <property type="entry name" value="SENSOR HISTIDINE KINASE TRCS"/>
    <property type="match status" value="1"/>
</dbReference>
<evidence type="ECO:0000313" key="16">
    <source>
        <dbReference type="Proteomes" id="UP000284407"/>
    </source>
</evidence>
<dbReference type="Pfam" id="PF00672">
    <property type="entry name" value="HAMP"/>
    <property type="match status" value="1"/>
</dbReference>
<evidence type="ECO:0000259" key="14">
    <source>
        <dbReference type="PROSITE" id="PS50885"/>
    </source>
</evidence>
<evidence type="ECO:0000256" key="12">
    <source>
        <dbReference type="SAM" id="Phobius"/>
    </source>
</evidence>
<dbReference type="CDD" id="cd06225">
    <property type="entry name" value="HAMP"/>
    <property type="match status" value="1"/>
</dbReference>
<feature type="domain" description="HAMP" evidence="14">
    <location>
        <begin position="209"/>
        <end position="261"/>
    </location>
</feature>
<evidence type="ECO:0000256" key="4">
    <source>
        <dbReference type="ARBA" id="ARBA00022553"/>
    </source>
</evidence>
<dbReference type="Pfam" id="PF02518">
    <property type="entry name" value="HATPase_c"/>
    <property type="match status" value="1"/>
</dbReference>
<keyword evidence="8 12" id="KW-1133">Transmembrane helix</keyword>
<evidence type="ECO:0000256" key="3">
    <source>
        <dbReference type="ARBA" id="ARBA00012438"/>
    </source>
</evidence>
<keyword evidence="16" id="KW-1185">Reference proteome</keyword>
<dbReference type="InterPro" id="IPR003660">
    <property type="entry name" value="HAMP_dom"/>
</dbReference>
<feature type="domain" description="Histidine kinase" evidence="13">
    <location>
        <begin position="269"/>
        <end position="483"/>
    </location>
</feature>
<proteinExistence type="predicted"/>
<comment type="caution">
    <text evidence="15">The sequence shown here is derived from an EMBL/GenBank/DDBJ whole genome shotgun (WGS) entry which is preliminary data.</text>
</comment>
<dbReference type="PANTHER" id="PTHR45436">
    <property type="entry name" value="SENSOR HISTIDINE KINASE YKOH"/>
    <property type="match status" value="1"/>
</dbReference>
<dbReference type="InterPro" id="IPR003661">
    <property type="entry name" value="HisK_dim/P_dom"/>
</dbReference>
<reference evidence="15 16" key="1">
    <citation type="submission" date="2018-09" db="EMBL/GenBank/DDBJ databases">
        <title>Genomic Encyclopedia of Archaeal and Bacterial Type Strains, Phase II (KMG-II): from individual species to whole genera.</title>
        <authorList>
            <person name="Goeker M."/>
        </authorList>
    </citation>
    <scope>NUCLEOTIDE SEQUENCE [LARGE SCALE GENOMIC DNA]</scope>
    <source>
        <strain evidence="15 16">DSM 11458</strain>
    </source>
</reference>
<dbReference type="SUPFAM" id="SSF47384">
    <property type="entry name" value="Homodimeric domain of signal transducing histidine kinase"/>
    <property type="match status" value="1"/>
</dbReference>
<dbReference type="EC" id="2.7.13.3" evidence="3"/>
<dbReference type="STRING" id="1443111.Z949_416"/>
<accession>A0A420DU81</accession>
<organism evidence="15 16">
    <name type="scientific">Sulfitobacter guttiformis</name>
    <dbReference type="NCBI Taxonomy" id="74349"/>
    <lineage>
        <taxon>Bacteria</taxon>
        <taxon>Pseudomonadati</taxon>
        <taxon>Pseudomonadota</taxon>
        <taxon>Alphaproteobacteria</taxon>
        <taxon>Rhodobacterales</taxon>
        <taxon>Roseobacteraceae</taxon>
        <taxon>Sulfitobacter</taxon>
    </lineage>
</organism>
<keyword evidence="7 15" id="KW-0418">Kinase</keyword>
<evidence type="ECO:0000256" key="10">
    <source>
        <dbReference type="ARBA" id="ARBA00023136"/>
    </source>
</evidence>
<keyword evidence="9" id="KW-0902">Two-component regulatory system</keyword>
<comment type="catalytic activity">
    <reaction evidence="1">
        <text>ATP + protein L-histidine = ADP + protein N-phospho-L-histidine.</text>
        <dbReference type="EC" id="2.7.13.3"/>
    </reaction>
</comment>
<dbReference type="AlphaFoldDB" id="A0A420DU81"/>